<dbReference type="AlphaFoldDB" id="A0A4U1FWA4"/>
<dbReference type="SUPFAM" id="SSF49899">
    <property type="entry name" value="Concanavalin A-like lectins/glucanases"/>
    <property type="match status" value="1"/>
</dbReference>
<dbReference type="Proteomes" id="UP000309594">
    <property type="component" value="Unassembled WGS sequence"/>
</dbReference>
<dbReference type="SUPFAM" id="SSF53649">
    <property type="entry name" value="Alkaline phosphatase-like"/>
    <property type="match status" value="1"/>
</dbReference>
<dbReference type="RefSeq" id="WP_136882314.1">
    <property type="nucleotide sequence ID" value="NZ_SWDX01000019.1"/>
</dbReference>
<dbReference type="Gene3D" id="2.60.120.200">
    <property type="match status" value="1"/>
</dbReference>
<gene>
    <name evidence="1" type="ORF">FBD94_25465</name>
</gene>
<dbReference type="EMBL" id="SWDX01000019">
    <property type="protein sequence ID" value="TKC55187.1"/>
    <property type="molecule type" value="Genomic_DNA"/>
</dbReference>
<evidence type="ECO:0000313" key="1">
    <source>
        <dbReference type="EMBL" id="TKC55187.1"/>
    </source>
</evidence>
<sequence>MKNIKKSPLSLGSLTALTIAMVLVLFSLQGCKKYFDPPFVNEEPQGVAKKRRKVLLVVIDGATGAEVKTIAPPKITAMLANSKYSWNALADFVPSDAGTWKNIMTGVGVGKHGIVDDTFEVPSNDDGHEHDATTSWPTLIERLEASGKIRRSSAITTWQQLSNKLLIYADQPITVANDIAAKDTAIVKLKSLSDDLVIVNFNEVSKAGLNFGFSANVPEYKDAVLKTDGYIGELLETIKARKTYGDEEWLVVVTATHGGTGKGYGDVANRERERNILTLYYNPNFKSKEIIPPVAIDGVKFSADAIAAHVPAVDASMYNLGLTGEYTIEFKLRIHAFGTQNSTIFFKSGSPANTNPGWWFVHNGSNGTWRFVIKGSQLPTNTQLTKTTASSDLGVAAPPKMVVNRWYTLAAKIYMLASKRYIMIYQDGVKATNPMEITGQDVSNAIDLWAGFRSAGGTFGANTNQSVSNIRFWNTALPDSKILEDACADGVSSTDPYYTNLIGYWPCNDGLSYFKNYSPLADGKDLELTGNFTWGFLEKPTCGTPVPILPDQFALRNTDVASQLFYWYGVPVEDSWKLDGKVFLEVFESEFIK</sequence>
<reference evidence="1 2" key="1">
    <citation type="submission" date="2019-04" db="EMBL/GenBank/DDBJ databases">
        <title>Pedobacter sp. RP-1-16 sp. nov., isolated from Arctic soil.</title>
        <authorList>
            <person name="Dahal R.H."/>
            <person name="Kim D.-U."/>
        </authorList>
    </citation>
    <scope>NUCLEOTIDE SEQUENCE [LARGE SCALE GENOMIC DNA]</scope>
    <source>
        <strain evidence="1 2">RP-1-16</strain>
    </source>
</reference>
<dbReference type="Gene3D" id="3.40.720.10">
    <property type="entry name" value="Alkaline Phosphatase, subunit A"/>
    <property type="match status" value="1"/>
</dbReference>
<protein>
    <submittedName>
        <fullName evidence="1">DUF4983 domain-containing protein</fullName>
    </submittedName>
</protein>
<dbReference type="GO" id="GO:0005975">
    <property type="term" value="P:carbohydrate metabolic process"/>
    <property type="evidence" value="ECO:0007669"/>
    <property type="project" value="UniProtKB-ARBA"/>
</dbReference>
<comment type="caution">
    <text evidence="1">The sequence shown here is derived from an EMBL/GenBank/DDBJ whole genome shotgun (WGS) entry which is preliminary data.</text>
</comment>
<organism evidence="1 2">
    <name type="scientific">Pedobacter hiemivivus</name>
    <dbReference type="NCBI Taxonomy" id="2530454"/>
    <lineage>
        <taxon>Bacteria</taxon>
        <taxon>Pseudomonadati</taxon>
        <taxon>Bacteroidota</taxon>
        <taxon>Sphingobacteriia</taxon>
        <taxon>Sphingobacteriales</taxon>
        <taxon>Sphingobacteriaceae</taxon>
        <taxon>Pedobacter</taxon>
    </lineage>
</organism>
<dbReference type="InterPro" id="IPR002591">
    <property type="entry name" value="Phosphodiest/P_Trfase"/>
</dbReference>
<dbReference type="InterPro" id="IPR013320">
    <property type="entry name" value="ConA-like_dom_sf"/>
</dbReference>
<dbReference type="InterPro" id="IPR017850">
    <property type="entry name" value="Alkaline_phosphatase_core_sf"/>
</dbReference>
<evidence type="ECO:0000313" key="2">
    <source>
        <dbReference type="Proteomes" id="UP000309594"/>
    </source>
</evidence>
<dbReference type="PROSITE" id="PS51257">
    <property type="entry name" value="PROKAR_LIPOPROTEIN"/>
    <property type="match status" value="1"/>
</dbReference>
<dbReference type="Pfam" id="PF01663">
    <property type="entry name" value="Phosphodiest"/>
    <property type="match status" value="1"/>
</dbReference>
<accession>A0A4U1FWA4</accession>
<name>A0A4U1FWA4_9SPHI</name>
<dbReference type="GO" id="GO:0004553">
    <property type="term" value="F:hydrolase activity, hydrolyzing O-glycosyl compounds"/>
    <property type="evidence" value="ECO:0007669"/>
    <property type="project" value="UniProtKB-ARBA"/>
</dbReference>
<proteinExistence type="predicted"/>